<accession>A0ABN7VMG8</accession>
<sequence length="95" mass="11795">MFLRYYKNKVDNEDFNADFFSREETPQETQIKVRNWYKKQKRSYKSEVESEKTKSKRKKTGEDKDCSVGDRKNEKEKPKRREWLWRIKVQLIVKK</sequence>
<organism evidence="2 3">
    <name type="scientific">Gigaspora margarita</name>
    <dbReference type="NCBI Taxonomy" id="4874"/>
    <lineage>
        <taxon>Eukaryota</taxon>
        <taxon>Fungi</taxon>
        <taxon>Fungi incertae sedis</taxon>
        <taxon>Mucoromycota</taxon>
        <taxon>Glomeromycotina</taxon>
        <taxon>Glomeromycetes</taxon>
        <taxon>Diversisporales</taxon>
        <taxon>Gigasporaceae</taxon>
        <taxon>Gigaspora</taxon>
    </lineage>
</organism>
<feature type="region of interest" description="Disordered" evidence="1">
    <location>
        <begin position="41"/>
        <end position="78"/>
    </location>
</feature>
<evidence type="ECO:0000256" key="1">
    <source>
        <dbReference type="SAM" id="MobiDB-lite"/>
    </source>
</evidence>
<feature type="compositionally biased region" description="Basic and acidic residues" evidence="1">
    <location>
        <begin position="44"/>
        <end position="53"/>
    </location>
</feature>
<protein>
    <submittedName>
        <fullName evidence="2">24485_t:CDS:1</fullName>
    </submittedName>
</protein>
<gene>
    <name evidence="2" type="ORF">GMARGA_LOCUS20543</name>
</gene>
<comment type="caution">
    <text evidence="2">The sequence shown here is derived from an EMBL/GenBank/DDBJ whole genome shotgun (WGS) entry which is preliminary data.</text>
</comment>
<dbReference type="EMBL" id="CAJVQB010018117">
    <property type="protein sequence ID" value="CAG8786592.1"/>
    <property type="molecule type" value="Genomic_DNA"/>
</dbReference>
<evidence type="ECO:0000313" key="2">
    <source>
        <dbReference type="EMBL" id="CAG8786592.1"/>
    </source>
</evidence>
<name>A0ABN7VMG8_GIGMA</name>
<dbReference type="Proteomes" id="UP000789901">
    <property type="component" value="Unassembled WGS sequence"/>
</dbReference>
<proteinExistence type="predicted"/>
<reference evidence="2 3" key="1">
    <citation type="submission" date="2021-06" db="EMBL/GenBank/DDBJ databases">
        <authorList>
            <person name="Kallberg Y."/>
            <person name="Tangrot J."/>
            <person name="Rosling A."/>
        </authorList>
    </citation>
    <scope>NUCLEOTIDE SEQUENCE [LARGE SCALE GENOMIC DNA]</scope>
    <source>
        <strain evidence="2 3">120-4 pot B 10/14</strain>
    </source>
</reference>
<keyword evidence="3" id="KW-1185">Reference proteome</keyword>
<evidence type="ECO:0000313" key="3">
    <source>
        <dbReference type="Proteomes" id="UP000789901"/>
    </source>
</evidence>
<feature type="compositionally biased region" description="Basic and acidic residues" evidence="1">
    <location>
        <begin position="60"/>
        <end position="78"/>
    </location>
</feature>